<feature type="chain" id="PRO_5042827618" description="Leucine-rich repeat-containing N-terminal plant-type domain-containing protein" evidence="13">
    <location>
        <begin position="19"/>
        <end position="1088"/>
    </location>
</feature>
<evidence type="ECO:0000313" key="16">
    <source>
        <dbReference type="Proteomes" id="UP001386955"/>
    </source>
</evidence>
<feature type="transmembrane region" description="Helical" evidence="12">
    <location>
        <begin position="1024"/>
        <end position="1046"/>
    </location>
</feature>
<dbReference type="PANTHER" id="PTHR48061">
    <property type="entry name" value="LEUCINE-RICH REPEAT RECEPTOR PROTEIN KINASE EMS1-LIKE-RELATED"/>
    <property type="match status" value="1"/>
</dbReference>
<dbReference type="AlphaFoldDB" id="A0AAN9XFL8"/>
<keyword evidence="11" id="KW-0325">Glycoprotein</keyword>
<evidence type="ECO:0000256" key="4">
    <source>
        <dbReference type="ARBA" id="ARBA00022614"/>
    </source>
</evidence>
<keyword evidence="10" id="KW-0675">Receptor</keyword>
<feature type="domain" description="Leucine-rich repeat-containing N-terminal plant-type" evidence="14">
    <location>
        <begin position="29"/>
        <end position="74"/>
    </location>
</feature>
<feature type="transmembrane region" description="Helical" evidence="12">
    <location>
        <begin position="1053"/>
        <end position="1071"/>
    </location>
</feature>
<dbReference type="Pfam" id="PF08263">
    <property type="entry name" value="LRRNT_2"/>
    <property type="match status" value="1"/>
</dbReference>
<evidence type="ECO:0000256" key="10">
    <source>
        <dbReference type="ARBA" id="ARBA00023170"/>
    </source>
</evidence>
<dbReference type="PRINTS" id="PR00019">
    <property type="entry name" value="LEURICHRPT"/>
</dbReference>
<proteinExistence type="inferred from homology"/>
<keyword evidence="6 13" id="KW-0732">Signal</keyword>
<evidence type="ECO:0000256" key="2">
    <source>
        <dbReference type="ARBA" id="ARBA00009592"/>
    </source>
</evidence>
<evidence type="ECO:0000313" key="15">
    <source>
        <dbReference type="EMBL" id="KAK7390346.1"/>
    </source>
</evidence>
<organism evidence="15 16">
    <name type="scientific">Psophocarpus tetragonolobus</name>
    <name type="common">Winged bean</name>
    <name type="synonym">Dolichos tetragonolobus</name>
    <dbReference type="NCBI Taxonomy" id="3891"/>
    <lineage>
        <taxon>Eukaryota</taxon>
        <taxon>Viridiplantae</taxon>
        <taxon>Streptophyta</taxon>
        <taxon>Embryophyta</taxon>
        <taxon>Tracheophyta</taxon>
        <taxon>Spermatophyta</taxon>
        <taxon>Magnoliopsida</taxon>
        <taxon>eudicotyledons</taxon>
        <taxon>Gunneridae</taxon>
        <taxon>Pentapetalae</taxon>
        <taxon>rosids</taxon>
        <taxon>fabids</taxon>
        <taxon>Fabales</taxon>
        <taxon>Fabaceae</taxon>
        <taxon>Papilionoideae</taxon>
        <taxon>50 kb inversion clade</taxon>
        <taxon>NPAAA clade</taxon>
        <taxon>indigoferoid/millettioid clade</taxon>
        <taxon>Phaseoleae</taxon>
        <taxon>Psophocarpus</taxon>
    </lineage>
</organism>
<dbReference type="InterPro" id="IPR046956">
    <property type="entry name" value="RLP23-like"/>
</dbReference>
<dbReference type="Gene3D" id="3.80.10.10">
    <property type="entry name" value="Ribonuclease Inhibitor"/>
    <property type="match status" value="5"/>
</dbReference>
<dbReference type="PANTHER" id="PTHR48061:SF49">
    <property type="entry name" value="DISEASE RESISTANCE FAMILY PROTEIN_LRR PROTEIN"/>
    <property type="match status" value="1"/>
</dbReference>
<keyword evidence="4" id="KW-0433">Leucine-rich repeat</keyword>
<keyword evidence="7" id="KW-0677">Repeat</keyword>
<keyword evidence="8 12" id="KW-1133">Transmembrane helix</keyword>
<evidence type="ECO:0000256" key="1">
    <source>
        <dbReference type="ARBA" id="ARBA00004251"/>
    </source>
</evidence>
<feature type="signal peptide" evidence="13">
    <location>
        <begin position="1"/>
        <end position="18"/>
    </location>
</feature>
<dbReference type="FunFam" id="3.80.10.10:FF:000111">
    <property type="entry name" value="LRR receptor-like serine/threonine-protein kinase ERECTA"/>
    <property type="match status" value="1"/>
</dbReference>
<comment type="subcellular location">
    <subcellularLocation>
        <location evidence="1">Cell membrane</location>
        <topology evidence="1">Single-pass type I membrane protein</topology>
    </subcellularLocation>
</comment>
<sequence>MKLVSSILLFSFYWLCLCNHVFVISGPCLNDQRSLLQQFKKNLTFRGRADRSSSRLNWWNASDDCCKWMGVTCDKEGHVTALDLSKESISGGFDNSSSLFSLQHLQKLNLAYNHFNSVIPSGFNRLENLSYLNLSRAGFLGQIPIEISQLTRLVTLDLSSFYFSFGRGLKLENPNLEKILQNLTSIRQLYLDGVSITSKWWSPLLLLHDLQELSMSFCGLSGHLNPSLARLENLSVIVLDNNNFSSPVPETFAYFKNLTVLSLVSCELTGTFPHKVFNIGTLLVIDISWNENLHGFFPDIPLNGYLQTLRLRGTNFTGGLPHSMGNMRHLSELDLHNCGFDGTIPNSLSNLTKLSYLDLSFNNFNSSSSHFEGLHNLVYIDLSCNSLTGTVPSSLFALSSLQYIQLSGNKFSQLDEIINLTSSKAEAVDISFNKLSGRIPPSLFSLPLVQVIQLSHNQFSQLDEIKNVSKLLFILDLSNNNVSGPFPTSVFGLSTLSVLQLSSNRFYGSVNLNKLLQLKNLTELDISYNNLSVNANVTNADSSSLPSIWYLNLSSCNLKTFPFLRNMYAIKILDLSANKIEGSVPNWIWVLHNIQVLNISHNLFTELEGPLKNLPSNLYILDLHDNKFQGPIPIFPKLGFYMDFSSNKFSSFIPRDIGNYLSRTTFLSLANNALHGSIPDSLCKALLLELLDLSNNKISGLIPSCLINISATLRVLNLKNNNLSGHIPNVVPNSCNLWTLNLGGNQLNGPIPKSLAYCSKLEVLDLGSNQIIGGFPCSLQEISTLRIMVLRNNKFQGSLRCSKTNKTWEMLQIVDIAFNNFNGKLPKNYFTTWKRFIMQNDPEIESKFIGKDFLVESYGIVYYQYQDRVAVVTKGQPMELVKILTFFTLVDFSSNHFEGPIPEELMNFKELHILNLSNNVLSGKIPSSIGNLRQLESLDLSQNSLGGEIPVQLASLSFLSYLNLSFNHLVGKIPMGTQIQSFSASSFEGNNGLYGSPLTENSDGEDPTVLSKPECGRLTCTIDWNFISIELGLIFGHGIVIGPLLIWKQWRLWYWQLIHTILCWIFPQLYVEYVTNRGQTYATLRWQC</sequence>
<dbReference type="Proteomes" id="UP001386955">
    <property type="component" value="Unassembled WGS sequence"/>
</dbReference>
<evidence type="ECO:0000256" key="12">
    <source>
        <dbReference type="SAM" id="Phobius"/>
    </source>
</evidence>
<evidence type="ECO:0000256" key="8">
    <source>
        <dbReference type="ARBA" id="ARBA00022989"/>
    </source>
</evidence>
<evidence type="ECO:0000259" key="14">
    <source>
        <dbReference type="Pfam" id="PF08263"/>
    </source>
</evidence>
<reference evidence="15 16" key="1">
    <citation type="submission" date="2024-01" db="EMBL/GenBank/DDBJ databases">
        <title>The genomes of 5 underutilized Papilionoideae crops provide insights into root nodulation and disease resistanc.</title>
        <authorList>
            <person name="Jiang F."/>
        </authorList>
    </citation>
    <scope>NUCLEOTIDE SEQUENCE [LARGE SCALE GENOMIC DNA]</scope>
    <source>
        <strain evidence="15">DUOXIRENSHENG_FW03</strain>
        <tissue evidence="15">Leaves</tissue>
    </source>
</reference>
<accession>A0AAN9XFL8</accession>
<keyword evidence="3" id="KW-1003">Cell membrane</keyword>
<protein>
    <recommendedName>
        <fullName evidence="14">Leucine-rich repeat-containing N-terminal plant-type domain-containing protein</fullName>
    </recommendedName>
</protein>
<evidence type="ECO:0000256" key="5">
    <source>
        <dbReference type="ARBA" id="ARBA00022692"/>
    </source>
</evidence>
<dbReference type="SMART" id="SM00365">
    <property type="entry name" value="LRR_SD22"/>
    <property type="match status" value="7"/>
</dbReference>
<dbReference type="InterPro" id="IPR032675">
    <property type="entry name" value="LRR_dom_sf"/>
</dbReference>
<dbReference type="InterPro" id="IPR003591">
    <property type="entry name" value="Leu-rich_rpt_typical-subtyp"/>
</dbReference>
<dbReference type="SMART" id="SM00369">
    <property type="entry name" value="LRR_TYP"/>
    <property type="match status" value="8"/>
</dbReference>
<dbReference type="GO" id="GO:0005886">
    <property type="term" value="C:plasma membrane"/>
    <property type="evidence" value="ECO:0007669"/>
    <property type="project" value="UniProtKB-SubCell"/>
</dbReference>
<evidence type="ECO:0000256" key="6">
    <source>
        <dbReference type="ARBA" id="ARBA00022729"/>
    </source>
</evidence>
<comment type="caution">
    <text evidence="15">The sequence shown here is derived from an EMBL/GenBank/DDBJ whole genome shotgun (WGS) entry which is preliminary data.</text>
</comment>
<evidence type="ECO:0000256" key="9">
    <source>
        <dbReference type="ARBA" id="ARBA00023136"/>
    </source>
</evidence>
<dbReference type="InterPro" id="IPR013210">
    <property type="entry name" value="LRR_N_plant-typ"/>
</dbReference>
<comment type="similarity">
    <text evidence="2">Belongs to the RLP family.</text>
</comment>
<dbReference type="EMBL" id="JAYMYS010000006">
    <property type="protein sequence ID" value="KAK7390346.1"/>
    <property type="molecule type" value="Genomic_DNA"/>
</dbReference>
<dbReference type="PROSITE" id="PS51450">
    <property type="entry name" value="LRR"/>
    <property type="match status" value="1"/>
</dbReference>
<evidence type="ECO:0000256" key="3">
    <source>
        <dbReference type="ARBA" id="ARBA00022475"/>
    </source>
</evidence>
<dbReference type="InterPro" id="IPR001611">
    <property type="entry name" value="Leu-rich_rpt"/>
</dbReference>
<dbReference type="Pfam" id="PF00560">
    <property type="entry name" value="LRR_1"/>
    <property type="match status" value="6"/>
</dbReference>
<keyword evidence="5 12" id="KW-0812">Transmembrane</keyword>
<keyword evidence="16" id="KW-1185">Reference proteome</keyword>
<name>A0AAN9XFL8_PSOTE</name>
<evidence type="ECO:0000256" key="13">
    <source>
        <dbReference type="SAM" id="SignalP"/>
    </source>
</evidence>
<evidence type="ECO:0000256" key="7">
    <source>
        <dbReference type="ARBA" id="ARBA00022737"/>
    </source>
</evidence>
<dbReference type="SUPFAM" id="SSF52058">
    <property type="entry name" value="L domain-like"/>
    <property type="match status" value="3"/>
</dbReference>
<dbReference type="Pfam" id="PF13855">
    <property type="entry name" value="LRR_8"/>
    <property type="match status" value="3"/>
</dbReference>
<evidence type="ECO:0000256" key="11">
    <source>
        <dbReference type="ARBA" id="ARBA00023180"/>
    </source>
</evidence>
<gene>
    <name evidence="15" type="ORF">VNO78_25650</name>
</gene>
<dbReference type="FunFam" id="3.80.10.10:FF:000095">
    <property type="entry name" value="LRR receptor-like serine/threonine-protein kinase GSO1"/>
    <property type="match status" value="2"/>
</dbReference>
<keyword evidence="9 12" id="KW-0472">Membrane</keyword>